<dbReference type="AlphaFoldDB" id="A0A4Q5ACW8"/>
<evidence type="ECO:0000256" key="6">
    <source>
        <dbReference type="ARBA" id="ARBA00022741"/>
    </source>
</evidence>
<sequence length="491" mass="52266">MDSTALCEVRDCTFAYSGEGAALRNVTLHVRAGELVMLVGPSGCGKTTVTRLINGLAPGHFTGTLTGHACTGGLEAGRAPLESYARVVGSVFQNPKTQYFHARSTDELAFPCENAGMPAPQIRGRVRQVAARFGIADLLDRAIVNLSGGQQQRLAVASAAVLEPAVMVLDEPTSNLDTASMARLHGMIAALKADGVAIVIAEHRLAWCADLVDRYCVFDGGELLGTYTAREFEALPATQREAWGLRALDVSADRARIAELARAPRAAHDEGAPVLGTRGLEVGYRKRGMLRRGRGAAFSRRIPDVDVYGGQIVGIMGHNGAGKSTFARTLCGLQAPLAGTIELDGEPARASALSHAAALVMQDVHYQLFAESVRAEVMLETVQRGGSEQELAAAREQCDALLAELDLLDVADRHPMSLSGGQKQRLAIAVALMGKKRFVVLDEPTSGLDRAHMMQVGALLRELAGRGVAVLVITHDDELAAHWCDRILALD</sequence>
<dbReference type="InterPro" id="IPR017871">
    <property type="entry name" value="ABC_transporter-like_CS"/>
</dbReference>
<dbReference type="InterPro" id="IPR003439">
    <property type="entry name" value="ABC_transporter-like_ATP-bd"/>
</dbReference>
<comment type="caution">
    <text evidence="13">The sequence shown here is derived from an EMBL/GenBank/DDBJ whole genome shotgun (WGS) entry which is preliminary data.</text>
</comment>
<evidence type="ECO:0000256" key="4">
    <source>
        <dbReference type="ARBA" id="ARBA00022475"/>
    </source>
</evidence>
<evidence type="ECO:0000313" key="14">
    <source>
        <dbReference type="Proteomes" id="UP000294221"/>
    </source>
</evidence>
<keyword evidence="8" id="KW-1278">Translocase</keyword>
<feature type="domain" description="ABC transporter" evidence="12">
    <location>
        <begin position="284"/>
        <end position="491"/>
    </location>
</feature>
<dbReference type="InterPro" id="IPR027417">
    <property type="entry name" value="P-loop_NTPase"/>
</dbReference>
<dbReference type="InterPro" id="IPR050095">
    <property type="entry name" value="ECF_ABC_transporter_ATP-bd"/>
</dbReference>
<dbReference type="CDD" id="cd03225">
    <property type="entry name" value="ABC_cobalt_CbiO_domain1"/>
    <property type="match status" value="1"/>
</dbReference>
<evidence type="ECO:0000256" key="2">
    <source>
        <dbReference type="ARBA" id="ARBA00005417"/>
    </source>
</evidence>
<keyword evidence="7 13" id="KW-0067">ATP-binding</keyword>
<dbReference type="GO" id="GO:0016887">
    <property type="term" value="F:ATP hydrolysis activity"/>
    <property type="evidence" value="ECO:0007669"/>
    <property type="project" value="InterPro"/>
</dbReference>
<organism evidence="13 14">
    <name type="scientific">Bifidobacterium pseudolongum subsp. pseudolongum</name>
    <dbReference type="NCBI Taxonomy" id="31954"/>
    <lineage>
        <taxon>Bacteria</taxon>
        <taxon>Bacillati</taxon>
        <taxon>Actinomycetota</taxon>
        <taxon>Actinomycetes</taxon>
        <taxon>Bifidobacteriales</taxon>
        <taxon>Bifidobacteriaceae</taxon>
        <taxon>Bifidobacterium</taxon>
    </lineage>
</organism>
<keyword evidence="3" id="KW-0813">Transport</keyword>
<dbReference type="Gene3D" id="3.40.50.300">
    <property type="entry name" value="P-loop containing nucleotide triphosphate hydrolases"/>
    <property type="match status" value="2"/>
</dbReference>
<evidence type="ECO:0000256" key="10">
    <source>
        <dbReference type="ARBA" id="ARBA00025157"/>
    </source>
</evidence>
<dbReference type="PANTHER" id="PTHR43553">
    <property type="entry name" value="HEAVY METAL TRANSPORTER"/>
    <property type="match status" value="1"/>
</dbReference>
<dbReference type="EMBL" id="RYUN01000004">
    <property type="protein sequence ID" value="RYQ23486.1"/>
    <property type="molecule type" value="Genomic_DNA"/>
</dbReference>
<evidence type="ECO:0000256" key="3">
    <source>
        <dbReference type="ARBA" id="ARBA00022448"/>
    </source>
</evidence>
<reference evidence="13 14" key="1">
    <citation type="submission" date="2018-12" db="EMBL/GenBank/DDBJ databases">
        <title>Unveiling genomic diversity among members of the Bifidobacterium pseudolongum species, a widely distributed gut commensal of the animal kingdom.</title>
        <authorList>
            <person name="Lugli G.A."/>
            <person name="Duranti S."/>
            <person name="Albert K."/>
            <person name="Mancabelli L."/>
            <person name="Napoli S."/>
            <person name="Viappiani A."/>
            <person name="Anzalone R."/>
            <person name="Longhi G."/>
            <person name="Milani C."/>
            <person name="Turroni F."/>
            <person name="Alessandri G."/>
            <person name="Sela D.A."/>
            <person name="Van Sinderen D."/>
            <person name="Ventura M."/>
        </authorList>
    </citation>
    <scope>NUCLEOTIDE SEQUENCE [LARGE SCALE GENOMIC DNA]</scope>
    <source>
        <strain evidence="13 14">2054B</strain>
    </source>
</reference>
<evidence type="ECO:0000256" key="1">
    <source>
        <dbReference type="ARBA" id="ARBA00004202"/>
    </source>
</evidence>
<proteinExistence type="inferred from homology"/>
<dbReference type="InterPro" id="IPR015856">
    <property type="entry name" value="ABC_transpr_CbiO/EcfA_su"/>
</dbReference>
<evidence type="ECO:0000313" key="13">
    <source>
        <dbReference type="EMBL" id="RYQ23486.1"/>
    </source>
</evidence>
<evidence type="ECO:0000259" key="12">
    <source>
        <dbReference type="PROSITE" id="PS50893"/>
    </source>
</evidence>
<dbReference type="Proteomes" id="UP000294221">
    <property type="component" value="Unassembled WGS sequence"/>
</dbReference>
<evidence type="ECO:0000256" key="8">
    <source>
        <dbReference type="ARBA" id="ARBA00022967"/>
    </source>
</evidence>
<dbReference type="GO" id="GO:0042626">
    <property type="term" value="F:ATPase-coupled transmembrane transporter activity"/>
    <property type="evidence" value="ECO:0007669"/>
    <property type="project" value="TreeGrafter"/>
</dbReference>
<keyword evidence="5" id="KW-0677">Repeat</keyword>
<comment type="similarity">
    <text evidence="2">Belongs to the ABC transporter superfamily.</text>
</comment>
<evidence type="ECO:0000256" key="7">
    <source>
        <dbReference type="ARBA" id="ARBA00022840"/>
    </source>
</evidence>
<evidence type="ECO:0000256" key="11">
    <source>
        <dbReference type="SAM" id="Coils"/>
    </source>
</evidence>
<dbReference type="GO" id="GO:0005524">
    <property type="term" value="F:ATP binding"/>
    <property type="evidence" value="ECO:0007669"/>
    <property type="project" value="UniProtKB-KW"/>
</dbReference>
<keyword evidence="9" id="KW-0472">Membrane</keyword>
<feature type="coiled-coil region" evidence="11">
    <location>
        <begin position="384"/>
        <end position="411"/>
    </location>
</feature>
<dbReference type="PROSITE" id="PS00211">
    <property type="entry name" value="ABC_TRANSPORTER_1"/>
    <property type="match status" value="2"/>
</dbReference>
<keyword evidence="11" id="KW-0175">Coiled coil</keyword>
<name>A0A4Q5ACW8_9BIFI</name>
<dbReference type="InterPro" id="IPR003593">
    <property type="entry name" value="AAA+_ATPase"/>
</dbReference>
<evidence type="ECO:0000256" key="5">
    <source>
        <dbReference type="ARBA" id="ARBA00022737"/>
    </source>
</evidence>
<dbReference type="PANTHER" id="PTHR43553:SF23">
    <property type="entry name" value="ABC TRANSPORTER ATP-BINDING COMPONENT"/>
    <property type="match status" value="1"/>
</dbReference>
<keyword evidence="6" id="KW-0547">Nucleotide-binding</keyword>
<dbReference type="GO" id="GO:0043190">
    <property type="term" value="C:ATP-binding cassette (ABC) transporter complex"/>
    <property type="evidence" value="ECO:0007669"/>
    <property type="project" value="TreeGrafter"/>
</dbReference>
<comment type="function">
    <text evidence="10">Probably part of an ABC transporter complex. Responsible for energy coupling to the transport system.</text>
</comment>
<gene>
    <name evidence="13" type="ORF">PG2054B_0194</name>
</gene>
<dbReference type="SMART" id="SM00382">
    <property type="entry name" value="AAA"/>
    <property type="match status" value="2"/>
</dbReference>
<comment type="subcellular location">
    <subcellularLocation>
        <location evidence="1">Cell membrane</location>
        <topology evidence="1">Peripheral membrane protein</topology>
    </subcellularLocation>
</comment>
<dbReference type="RefSeq" id="WP_242503678.1">
    <property type="nucleotide sequence ID" value="NZ_RYUN01000004.1"/>
</dbReference>
<dbReference type="SUPFAM" id="SSF52540">
    <property type="entry name" value="P-loop containing nucleoside triphosphate hydrolases"/>
    <property type="match status" value="2"/>
</dbReference>
<dbReference type="PROSITE" id="PS50893">
    <property type="entry name" value="ABC_TRANSPORTER_2"/>
    <property type="match status" value="2"/>
</dbReference>
<feature type="domain" description="ABC transporter" evidence="12">
    <location>
        <begin position="7"/>
        <end position="245"/>
    </location>
</feature>
<accession>A0A4Q5ACW8</accession>
<dbReference type="Pfam" id="PF00005">
    <property type="entry name" value="ABC_tran"/>
    <property type="match status" value="2"/>
</dbReference>
<protein>
    <submittedName>
        <fullName evidence="13">ABC transporter ATP-binding protein</fullName>
    </submittedName>
</protein>
<evidence type="ECO:0000256" key="9">
    <source>
        <dbReference type="ARBA" id="ARBA00023136"/>
    </source>
</evidence>
<keyword evidence="4" id="KW-1003">Cell membrane</keyword>